<protein>
    <submittedName>
        <fullName evidence="1">BA14K-like protein</fullName>
    </submittedName>
</protein>
<name>A0A1G9TBU6_9HYPH</name>
<dbReference type="RefSeq" id="WP_091713309.1">
    <property type="nucleotide sequence ID" value="NZ_FNHS01000002.1"/>
</dbReference>
<sequence length="174" mass="18605">MARIDRSGRQLVSAALVALGLGTMGAEARGFGGGFHAGAVGPRVGAWGRPLGPVRPGIAPGGGFARPGFFGRPPYAHHHHWHRGYWSYGYGLGGFGLGLGLGGLFGAYGDPWYDADYVYMPPIYVAPVEVPVETQTEVVTDDPAAIAACARRFRTYDPRTQTYIGKGYVRRHCP</sequence>
<reference evidence="2" key="1">
    <citation type="submission" date="2016-10" db="EMBL/GenBank/DDBJ databases">
        <authorList>
            <person name="Varghese N."/>
            <person name="Submissions S."/>
        </authorList>
    </citation>
    <scope>NUCLEOTIDE SEQUENCE [LARGE SCALE GENOMIC DNA]</scope>
    <source>
        <strain evidence="2">BL47</strain>
    </source>
</reference>
<dbReference type="EMBL" id="FNHS01000002">
    <property type="protein sequence ID" value="SDM45108.1"/>
    <property type="molecule type" value="Genomic_DNA"/>
</dbReference>
<proteinExistence type="predicted"/>
<gene>
    <name evidence="1" type="ORF">SAMN05216360_102132</name>
</gene>
<organism evidence="1 2">
    <name type="scientific">Methylobacterium phyllostachyos</name>
    <dbReference type="NCBI Taxonomy" id="582672"/>
    <lineage>
        <taxon>Bacteria</taxon>
        <taxon>Pseudomonadati</taxon>
        <taxon>Pseudomonadota</taxon>
        <taxon>Alphaproteobacteria</taxon>
        <taxon>Hyphomicrobiales</taxon>
        <taxon>Methylobacteriaceae</taxon>
        <taxon>Methylobacterium</taxon>
    </lineage>
</organism>
<accession>A0A1G9TBU6</accession>
<evidence type="ECO:0000313" key="1">
    <source>
        <dbReference type="EMBL" id="SDM45108.1"/>
    </source>
</evidence>
<dbReference type="AlphaFoldDB" id="A0A1G9TBU6"/>
<dbReference type="OrthoDB" id="8256082at2"/>
<dbReference type="Proteomes" id="UP000198704">
    <property type="component" value="Unassembled WGS sequence"/>
</dbReference>
<evidence type="ECO:0000313" key="2">
    <source>
        <dbReference type="Proteomes" id="UP000198704"/>
    </source>
</evidence>
<keyword evidence="2" id="KW-1185">Reference proteome</keyword>